<dbReference type="EMBL" id="BMCG01000004">
    <property type="protein sequence ID" value="GGC12792.1"/>
    <property type="molecule type" value="Genomic_DNA"/>
</dbReference>
<evidence type="ECO:0000256" key="5">
    <source>
        <dbReference type="ARBA" id="ARBA00023136"/>
    </source>
</evidence>
<reference evidence="8" key="2">
    <citation type="submission" date="2020-09" db="EMBL/GenBank/DDBJ databases">
        <authorList>
            <person name="Sun Q."/>
            <person name="Sedlacek I."/>
        </authorList>
    </citation>
    <scope>NUCLEOTIDE SEQUENCE</scope>
    <source>
        <strain evidence="8">CCM 7086</strain>
    </source>
</reference>
<evidence type="ECO:0000256" key="2">
    <source>
        <dbReference type="ARBA" id="ARBA00022448"/>
    </source>
</evidence>
<evidence type="ECO:0000256" key="6">
    <source>
        <dbReference type="ARBA" id="ARBA00023237"/>
    </source>
</evidence>
<keyword evidence="6 7" id="KW-0998">Cell outer membrane</keyword>
<name>A0A8J2UML7_9BURK</name>
<sequence>MEQGGYAVVGLTAKYWLSRQVELTVVVDNLFDRRFYEGLETVYYSNYGEPHGLSASLKYHF</sequence>
<dbReference type="InterPro" id="IPR036942">
    <property type="entry name" value="Beta-barrel_TonB_sf"/>
</dbReference>
<comment type="similarity">
    <text evidence="7">Belongs to the TonB-dependent receptor family.</text>
</comment>
<dbReference type="Gene3D" id="2.40.170.20">
    <property type="entry name" value="TonB-dependent receptor, beta-barrel domain"/>
    <property type="match status" value="1"/>
</dbReference>
<keyword evidence="3 7" id="KW-1134">Transmembrane beta strand</keyword>
<evidence type="ECO:0000313" key="9">
    <source>
        <dbReference type="Proteomes" id="UP000620266"/>
    </source>
</evidence>
<reference evidence="8" key="1">
    <citation type="journal article" date="2014" name="Int. J. Syst. Evol. Microbiol.">
        <title>Complete genome sequence of Corynebacterium casei LMG S-19264T (=DSM 44701T), isolated from a smear-ripened cheese.</title>
        <authorList>
            <consortium name="US DOE Joint Genome Institute (JGI-PGF)"/>
            <person name="Walter F."/>
            <person name="Albersmeier A."/>
            <person name="Kalinowski J."/>
            <person name="Ruckert C."/>
        </authorList>
    </citation>
    <scope>NUCLEOTIDE SEQUENCE</scope>
    <source>
        <strain evidence="8">CCM 7086</strain>
    </source>
</reference>
<evidence type="ECO:0000256" key="3">
    <source>
        <dbReference type="ARBA" id="ARBA00022452"/>
    </source>
</evidence>
<keyword evidence="4 7" id="KW-0812">Transmembrane</keyword>
<evidence type="ECO:0000313" key="8">
    <source>
        <dbReference type="EMBL" id="GGC12792.1"/>
    </source>
</evidence>
<organism evidence="8 9">
    <name type="scientific">Oxalicibacterium flavum</name>
    <dbReference type="NCBI Taxonomy" id="179467"/>
    <lineage>
        <taxon>Bacteria</taxon>
        <taxon>Pseudomonadati</taxon>
        <taxon>Pseudomonadota</taxon>
        <taxon>Betaproteobacteria</taxon>
        <taxon>Burkholderiales</taxon>
        <taxon>Oxalobacteraceae</taxon>
        <taxon>Oxalicibacterium</taxon>
    </lineage>
</organism>
<comment type="caution">
    <text evidence="8">The sequence shown here is derived from an EMBL/GenBank/DDBJ whole genome shotgun (WGS) entry which is preliminary data.</text>
</comment>
<keyword evidence="9" id="KW-1185">Reference proteome</keyword>
<dbReference type="Proteomes" id="UP000620266">
    <property type="component" value="Unassembled WGS sequence"/>
</dbReference>
<dbReference type="InterPro" id="IPR039426">
    <property type="entry name" value="TonB-dep_rcpt-like"/>
</dbReference>
<protein>
    <recommendedName>
        <fullName evidence="10">TonB-dependent receptor-like beta-barrel domain-containing protein</fullName>
    </recommendedName>
</protein>
<dbReference type="RefSeq" id="WP_188396316.1">
    <property type="nucleotide sequence ID" value="NZ_BMCG01000004.1"/>
</dbReference>
<dbReference type="PROSITE" id="PS52016">
    <property type="entry name" value="TONB_DEPENDENT_REC_3"/>
    <property type="match status" value="1"/>
</dbReference>
<dbReference type="GO" id="GO:0009279">
    <property type="term" value="C:cell outer membrane"/>
    <property type="evidence" value="ECO:0007669"/>
    <property type="project" value="UniProtKB-SubCell"/>
</dbReference>
<evidence type="ECO:0000256" key="1">
    <source>
        <dbReference type="ARBA" id="ARBA00004571"/>
    </source>
</evidence>
<keyword evidence="5 7" id="KW-0472">Membrane</keyword>
<comment type="subcellular location">
    <subcellularLocation>
        <location evidence="1 7">Cell outer membrane</location>
        <topology evidence="1 7">Multi-pass membrane protein</topology>
    </subcellularLocation>
</comment>
<keyword evidence="2 7" id="KW-0813">Transport</keyword>
<dbReference type="AlphaFoldDB" id="A0A8J2UML7"/>
<evidence type="ECO:0000256" key="7">
    <source>
        <dbReference type="PROSITE-ProRule" id="PRU01360"/>
    </source>
</evidence>
<dbReference type="SUPFAM" id="SSF56935">
    <property type="entry name" value="Porins"/>
    <property type="match status" value="1"/>
</dbReference>
<evidence type="ECO:0008006" key="10">
    <source>
        <dbReference type="Google" id="ProtNLM"/>
    </source>
</evidence>
<evidence type="ECO:0000256" key="4">
    <source>
        <dbReference type="ARBA" id="ARBA00022692"/>
    </source>
</evidence>
<gene>
    <name evidence="8" type="ORF">GCM10007205_22130</name>
</gene>
<accession>A0A8J2UML7</accession>
<proteinExistence type="inferred from homology"/>